<evidence type="ECO:0000313" key="2">
    <source>
        <dbReference type="Proteomes" id="UP000061587"/>
    </source>
</evidence>
<dbReference type="Proteomes" id="UP000061587">
    <property type="component" value="Chromosome"/>
</dbReference>
<reference evidence="1 2" key="2">
    <citation type="journal article" date="2016" name="Genome Biol. Evol.">
        <title>Extensive mobilome-driven genome diversification in mouse gut-associated Bacteroides vulgatus mpk.</title>
        <authorList>
            <person name="Lange A."/>
            <person name="Beier S."/>
            <person name="Steimle A."/>
            <person name="Autenrieth I.B."/>
            <person name="Huson D.H."/>
            <person name="Frick J.S."/>
        </authorList>
    </citation>
    <scope>NUCLEOTIDE SEQUENCE [LARGE SCALE GENOMIC DNA]</scope>
    <source>
        <strain evidence="2">mpk</strain>
    </source>
</reference>
<dbReference type="PATRIC" id="fig|821.40.peg.2810"/>
<proteinExistence type="predicted"/>
<gene>
    <name evidence="1" type="ORF">BvMPK_2345</name>
</gene>
<dbReference type="AlphaFoldDB" id="A0A0P0M2U1"/>
<organism evidence="1 2">
    <name type="scientific">Phocaeicola vulgatus</name>
    <name type="common">Bacteroides vulgatus</name>
    <dbReference type="NCBI Taxonomy" id="821"/>
    <lineage>
        <taxon>Bacteria</taxon>
        <taxon>Pseudomonadati</taxon>
        <taxon>Bacteroidota</taxon>
        <taxon>Bacteroidia</taxon>
        <taxon>Bacteroidales</taxon>
        <taxon>Bacteroidaceae</taxon>
        <taxon>Phocaeicola</taxon>
    </lineage>
</organism>
<reference evidence="2" key="1">
    <citation type="submission" date="2015-10" db="EMBL/GenBank/DDBJ databases">
        <title>Extensive mobilome-driven genome diversification in gut-associated Bacteroides vulgatus mpk.</title>
        <authorList>
            <person name="Beier S."/>
            <person name="Lange A."/>
            <person name="Huson D.H."/>
            <person name="Frick J.-S."/>
            <person name="Autenrieth I.B."/>
        </authorList>
    </citation>
    <scope>NUCLEOTIDE SEQUENCE [LARGE SCALE GENOMIC DNA]</scope>
    <source>
        <strain evidence="2">mpk</strain>
    </source>
</reference>
<dbReference type="EMBL" id="CP013020">
    <property type="protein sequence ID" value="ALK84942.1"/>
    <property type="molecule type" value="Genomic_DNA"/>
</dbReference>
<evidence type="ECO:0000313" key="1">
    <source>
        <dbReference type="EMBL" id="ALK84942.1"/>
    </source>
</evidence>
<name>A0A0P0M2U1_PHOVU</name>
<protein>
    <submittedName>
        <fullName evidence="1">Glycosyltransferase</fullName>
    </submittedName>
</protein>
<sequence length="68" mass="7989">MPGCAFTQKWAQQLGYKVVLTPHGMLEPWIIKRHHWTKKIPALLLYQKRAIIKADYLHATAKSEKKIY</sequence>
<accession>A0A0P0M2U1</accession>